<dbReference type="Pfam" id="PF00400">
    <property type="entry name" value="WD40"/>
    <property type="match status" value="2"/>
</dbReference>
<dbReference type="InterPro" id="IPR036291">
    <property type="entry name" value="NAD(P)-bd_dom_sf"/>
</dbReference>
<name>A0ABQ8JF96_DERPT</name>
<dbReference type="EMBL" id="NJHN03000046">
    <property type="protein sequence ID" value="KAH9421095.1"/>
    <property type="molecule type" value="Genomic_DNA"/>
</dbReference>
<evidence type="ECO:0000256" key="3">
    <source>
        <dbReference type="ARBA" id="ARBA00023002"/>
    </source>
</evidence>
<reference evidence="8 9" key="1">
    <citation type="journal article" date="2018" name="J. Allergy Clin. Immunol.">
        <title>High-quality assembly of Dermatophagoides pteronyssinus genome and transcriptome reveals a wide range of novel allergens.</title>
        <authorList>
            <person name="Liu X.Y."/>
            <person name="Yang K.Y."/>
            <person name="Wang M.Q."/>
            <person name="Kwok J.S."/>
            <person name="Zeng X."/>
            <person name="Yang Z."/>
            <person name="Xiao X.J."/>
            <person name="Lau C.P."/>
            <person name="Li Y."/>
            <person name="Huang Z.M."/>
            <person name="Ba J.G."/>
            <person name="Yim A.K."/>
            <person name="Ouyang C.Y."/>
            <person name="Ngai S.M."/>
            <person name="Chan T.F."/>
            <person name="Leung E.L."/>
            <person name="Liu L."/>
            <person name="Liu Z.G."/>
            <person name="Tsui S.K."/>
        </authorList>
    </citation>
    <scope>NUCLEOTIDE SEQUENCE [LARGE SCALE GENOMIC DNA]</scope>
    <source>
        <strain evidence="8">Derp</strain>
    </source>
</reference>
<dbReference type="InterPro" id="IPR015943">
    <property type="entry name" value="WD40/YVTN_repeat-like_dom_sf"/>
</dbReference>
<dbReference type="InterPro" id="IPR001680">
    <property type="entry name" value="WD40_rpt"/>
</dbReference>
<dbReference type="Gene3D" id="3.40.50.720">
    <property type="entry name" value="NAD(P)-binding Rossmann-like Domain"/>
    <property type="match status" value="1"/>
</dbReference>
<comment type="similarity">
    <text evidence="1">Belongs to the short-chain dehydrogenases/reductases (SDR) family.</text>
</comment>
<reference evidence="8 9" key="2">
    <citation type="journal article" date="2022" name="Mol. Biol. Evol.">
        <title>Comparative Genomics Reveals Insights into the Divergent Evolution of Astigmatic Mites and Household Pest Adaptations.</title>
        <authorList>
            <person name="Xiong Q."/>
            <person name="Wan A.T."/>
            <person name="Liu X."/>
            <person name="Fung C.S."/>
            <person name="Xiao X."/>
            <person name="Malainual N."/>
            <person name="Hou J."/>
            <person name="Wang L."/>
            <person name="Wang M."/>
            <person name="Yang K.Y."/>
            <person name="Cui Y."/>
            <person name="Leung E.L."/>
            <person name="Nong W."/>
            <person name="Shin S.K."/>
            <person name="Au S.W."/>
            <person name="Jeong K.Y."/>
            <person name="Chew F.T."/>
            <person name="Hui J.H."/>
            <person name="Leung T.F."/>
            <person name="Tungtrongchitr A."/>
            <person name="Zhong N."/>
            <person name="Liu Z."/>
            <person name="Tsui S.K."/>
        </authorList>
    </citation>
    <scope>NUCLEOTIDE SEQUENCE [LARGE SCALE GENOMIC DNA]</scope>
    <source>
        <strain evidence="8">Derp</strain>
    </source>
</reference>
<dbReference type="SMART" id="SM00454">
    <property type="entry name" value="SAM"/>
    <property type="match status" value="1"/>
</dbReference>
<keyword evidence="5" id="KW-1133">Transmembrane helix</keyword>
<sequence>MISCSSSGDLKLWDTKYGNVSYLMTYEVAHDLGVLGCDFSSQYEVNVADGPLQSFYLLATCGNDDLVKLWHISGGLNCSIRLSHKLIGHDANVNCCKFSMDGSLLASAGGDKMVIVWDPKIGQMIHRLDGHKRYVTSCAFSDDNKLLASGSNDQTIIVWHLNKIKTKHFNIKLSTNQQQQQQQHSNESIHLNNHQQNKKIQNKNNMFKKKFPTEWNTDDVCDWLTSLGLERYTKIFRKHEIDGPELLHLTHDALLTNLRIEPLGHRNKILRSSLFLKNPLWLNTDETEKERIQKPSEFCCPIIKEIMNDPVVASDGHSYERTAIQKWISDGNVTSPLTNEVLDSQILTPNYNLRSLIRKFRSNKKKMTQMTISEPGFKQIWLRKLQIFINKFIFILWTGLLIYAVGPYYSIREFFRNLQIFGFKKLDYSKEFKGIDLTGKVCVITGGTRGIGLEVCRYLAEKNCHIITGTSTLKDDANNEMIEQTKRKLSTNINPLSTDNIDNKITVLPLDLSSMNSVIKFAKQIEMKFPKIDYLICNGGVMFVPFNISSDHFEQHMAINYYGHCLLITKLLTLLSMNDQPGRIIIVSSGAHHASFGLRLHDLNSMKLFSTYHSYCQSKLCQIMFTYQFNRWLCSSSSINCPKVTINCLHPGMCRTGLMNAFNFIRYIGFIRESPLFRSAAEGAETILFTTLSKKIETISGEYFEDCQQKKSSQFNAKTTLATNMARFTTMANYR</sequence>
<dbReference type="InterPro" id="IPR001660">
    <property type="entry name" value="SAM"/>
</dbReference>
<feature type="domain" description="U-box" evidence="7">
    <location>
        <begin position="293"/>
        <end position="367"/>
    </location>
</feature>
<dbReference type="SUPFAM" id="SSF50978">
    <property type="entry name" value="WD40 repeat-like"/>
    <property type="match status" value="1"/>
</dbReference>
<dbReference type="PANTHER" id="PTHR24320">
    <property type="entry name" value="RETINOL DEHYDROGENASE"/>
    <property type="match status" value="1"/>
</dbReference>
<dbReference type="PROSITE" id="PS50082">
    <property type="entry name" value="WD_REPEATS_2"/>
    <property type="match status" value="2"/>
</dbReference>
<keyword evidence="3" id="KW-0560">Oxidoreductase</keyword>
<feature type="transmembrane region" description="Helical" evidence="5">
    <location>
        <begin position="388"/>
        <end position="409"/>
    </location>
</feature>
<dbReference type="SMART" id="SM00320">
    <property type="entry name" value="WD40"/>
    <property type="match status" value="3"/>
</dbReference>
<dbReference type="Gene3D" id="1.10.150.50">
    <property type="entry name" value="Transcription Factor, Ets-1"/>
    <property type="match status" value="1"/>
</dbReference>
<dbReference type="PROSITE" id="PS50294">
    <property type="entry name" value="WD_REPEATS_REGION"/>
    <property type="match status" value="2"/>
</dbReference>
<evidence type="ECO:0000313" key="8">
    <source>
        <dbReference type="EMBL" id="KAH9421095.1"/>
    </source>
</evidence>
<dbReference type="InterPro" id="IPR036322">
    <property type="entry name" value="WD40_repeat_dom_sf"/>
</dbReference>
<feature type="repeat" description="WD" evidence="4">
    <location>
        <begin position="128"/>
        <end position="169"/>
    </location>
</feature>
<dbReference type="Gene3D" id="3.30.40.10">
    <property type="entry name" value="Zinc/RING finger domain, C3HC4 (zinc finger)"/>
    <property type="match status" value="1"/>
</dbReference>
<gene>
    <name evidence="8" type="primary">WDSUB1_1</name>
    <name evidence="8" type="ORF">DERP_010033</name>
</gene>
<evidence type="ECO:0000256" key="4">
    <source>
        <dbReference type="PROSITE-ProRule" id="PRU00221"/>
    </source>
</evidence>
<evidence type="ECO:0000256" key="5">
    <source>
        <dbReference type="SAM" id="Phobius"/>
    </source>
</evidence>
<accession>A0ABQ8JF96</accession>
<dbReference type="SUPFAM" id="SSF51735">
    <property type="entry name" value="NAD(P)-binding Rossmann-fold domains"/>
    <property type="match status" value="1"/>
</dbReference>
<keyword evidence="4" id="KW-0853">WD repeat</keyword>
<evidence type="ECO:0000256" key="1">
    <source>
        <dbReference type="ARBA" id="ARBA00006484"/>
    </source>
</evidence>
<keyword evidence="5" id="KW-0472">Membrane</keyword>
<evidence type="ECO:0000259" key="6">
    <source>
        <dbReference type="PROSITE" id="PS50105"/>
    </source>
</evidence>
<dbReference type="SUPFAM" id="SSF47769">
    <property type="entry name" value="SAM/Pointed domain"/>
    <property type="match status" value="1"/>
</dbReference>
<dbReference type="Pfam" id="PF00106">
    <property type="entry name" value="adh_short"/>
    <property type="match status" value="1"/>
</dbReference>
<proteinExistence type="inferred from homology"/>
<dbReference type="SMART" id="SM00504">
    <property type="entry name" value="Ubox"/>
    <property type="match status" value="1"/>
</dbReference>
<dbReference type="PROSITE" id="PS51698">
    <property type="entry name" value="U_BOX"/>
    <property type="match status" value="1"/>
</dbReference>
<feature type="domain" description="SAM" evidence="6">
    <location>
        <begin position="215"/>
        <end position="279"/>
    </location>
</feature>
<dbReference type="InterPro" id="IPR013083">
    <property type="entry name" value="Znf_RING/FYVE/PHD"/>
</dbReference>
<organism evidence="8 9">
    <name type="scientific">Dermatophagoides pteronyssinus</name>
    <name type="common">European house dust mite</name>
    <dbReference type="NCBI Taxonomy" id="6956"/>
    <lineage>
        <taxon>Eukaryota</taxon>
        <taxon>Metazoa</taxon>
        <taxon>Ecdysozoa</taxon>
        <taxon>Arthropoda</taxon>
        <taxon>Chelicerata</taxon>
        <taxon>Arachnida</taxon>
        <taxon>Acari</taxon>
        <taxon>Acariformes</taxon>
        <taxon>Sarcoptiformes</taxon>
        <taxon>Astigmata</taxon>
        <taxon>Psoroptidia</taxon>
        <taxon>Analgoidea</taxon>
        <taxon>Pyroglyphidae</taxon>
        <taxon>Dermatophagoidinae</taxon>
        <taxon>Dermatophagoides</taxon>
    </lineage>
</organism>
<dbReference type="PRINTS" id="PR00081">
    <property type="entry name" value="GDHRDH"/>
</dbReference>
<keyword evidence="9" id="KW-1185">Reference proteome</keyword>
<dbReference type="CDD" id="cd16655">
    <property type="entry name" value="RING-Ubox_WDSUB1-like"/>
    <property type="match status" value="1"/>
</dbReference>
<dbReference type="Proteomes" id="UP000887458">
    <property type="component" value="Unassembled WGS sequence"/>
</dbReference>
<comment type="caution">
    <text evidence="8">The sequence shown here is derived from an EMBL/GenBank/DDBJ whole genome shotgun (WGS) entry which is preliminary data.</text>
</comment>
<dbReference type="SUPFAM" id="SSF57850">
    <property type="entry name" value="RING/U-box"/>
    <property type="match status" value="1"/>
</dbReference>
<dbReference type="InterPro" id="IPR002347">
    <property type="entry name" value="SDR_fam"/>
</dbReference>
<dbReference type="Pfam" id="PF04564">
    <property type="entry name" value="U-box"/>
    <property type="match status" value="1"/>
</dbReference>
<protein>
    <recommendedName>
        <fullName evidence="2">WD repeat, SAM and U-box domain-containing protein 1</fullName>
    </recommendedName>
</protein>
<dbReference type="Pfam" id="PF00536">
    <property type="entry name" value="SAM_1"/>
    <property type="match status" value="1"/>
</dbReference>
<dbReference type="InterPro" id="IPR003613">
    <property type="entry name" value="Ubox_domain"/>
</dbReference>
<evidence type="ECO:0000313" key="9">
    <source>
        <dbReference type="Proteomes" id="UP000887458"/>
    </source>
</evidence>
<dbReference type="PANTHER" id="PTHR24320:SF264">
    <property type="entry name" value="DEHYDROGENASE_REDUCTASE SDR FAMILY MEMBER ON CHROMOSOME X"/>
    <property type="match status" value="1"/>
</dbReference>
<dbReference type="InterPro" id="IPR013761">
    <property type="entry name" value="SAM/pointed_sf"/>
</dbReference>
<evidence type="ECO:0000259" key="7">
    <source>
        <dbReference type="PROSITE" id="PS51698"/>
    </source>
</evidence>
<dbReference type="PROSITE" id="PS50105">
    <property type="entry name" value="SAM_DOMAIN"/>
    <property type="match status" value="1"/>
</dbReference>
<feature type="repeat" description="WD" evidence="4">
    <location>
        <begin position="86"/>
        <end position="127"/>
    </location>
</feature>
<keyword evidence="5" id="KW-0812">Transmembrane</keyword>
<dbReference type="Gene3D" id="2.130.10.10">
    <property type="entry name" value="YVTN repeat-like/Quinoprotein amine dehydrogenase"/>
    <property type="match status" value="1"/>
</dbReference>
<evidence type="ECO:0000256" key="2">
    <source>
        <dbReference type="ARBA" id="ARBA00020894"/>
    </source>
</evidence>